<dbReference type="AlphaFoldDB" id="A0A974BVU1"/>
<evidence type="ECO:0000313" key="1">
    <source>
        <dbReference type="EMBL" id="OCT61823.1"/>
    </source>
</evidence>
<organism evidence="1 2">
    <name type="scientific">Xenopus laevis</name>
    <name type="common">African clawed frog</name>
    <dbReference type="NCBI Taxonomy" id="8355"/>
    <lineage>
        <taxon>Eukaryota</taxon>
        <taxon>Metazoa</taxon>
        <taxon>Chordata</taxon>
        <taxon>Craniata</taxon>
        <taxon>Vertebrata</taxon>
        <taxon>Euteleostomi</taxon>
        <taxon>Amphibia</taxon>
        <taxon>Batrachia</taxon>
        <taxon>Anura</taxon>
        <taxon>Pipoidea</taxon>
        <taxon>Pipidae</taxon>
        <taxon>Xenopodinae</taxon>
        <taxon>Xenopus</taxon>
        <taxon>Xenopus</taxon>
    </lineage>
</organism>
<protein>
    <submittedName>
        <fullName evidence="1">Uncharacterized protein</fullName>
    </submittedName>
</protein>
<sequence>MCSAFDLREKSHKAYINMETWGSCGGMDLQCHSVLVRHISFSYPLNTATLAFNIPNQSFEAVVLKLWPSPTDRAQPGW</sequence>
<accession>A0A974BVU1</accession>
<evidence type="ECO:0000313" key="2">
    <source>
        <dbReference type="Proteomes" id="UP000694892"/>
    </source>
</evidence>
<gene>
    <name evidence="1" type="ORF">XELAEV_18047852mg</name>
</gene>
<dbReference type="EMBL" id="CM004483">
    <property type="protein sequence ID" value="OCT61823.1"/>
    <property type="molecule type" value="Genomic_DNA"/>
</dbReference>
<dbReference type="Proteomes" id="UP000694892">
    <property type="component" value="Chromosome 9_10S"/>
</dbReference>
<reference evidence="2" key="1">
    <citation type="journal article" date="2016" name="Nature">
        <title>Genome evolution in the allotetraploid frog Xenopus laevis.</title>
        <authorList>
            <person name="Session A.M."/>
            <person name="Uno Y."/>
            <person name="Kwon T."/>
            <person name="Chapman J.A."/>
            <person name="Toyoda A."/>
            <person name="Takahashi S."/>
            <person name="Fukui A."/>
            <person name="Hikosaka A."/>
            <person name="Suzuki A."/>
            <person name="Kondo M."/>
            <person name="van Heeringen S.J."/>
            <person name="Quigley I."/>
            <person name="Heinz S."/>
            <person name="Ogino H."/>
            <person name="Ochi H."/>
            <person name="Hellsten U."/>
            <person name="Lyons J.B."/>
            <person name="Simakov O."/>
            <person name="Putnam N."/>
            <person name="Stites J."/>
            <person name="Kuroki Y."/>
            <person name="Tanaka T."/>
            <person name="Michiue T."/>
            <person name="Watanabe M."/>
            <person name="Bogdanovic O."/>
            <person name="Lister R."/>
            <person name="Georgiou G."/>
            <person name="Paranjpe S.S."/>
            <person name="van Kruijsbergen I."/>
            <person name="Shu S."/>
            <person name="Carlson J."/>
            <person name="Kinoshita T."/>
            <person name="Ohta Y."/>
            <person name="Mawaribuchi S."/>
            <person name="Jenkins J."/>
            <person name="Grimwood J."/>
            <person name="Schmutz J."/>
            <person name="Mitros T."/>
            <person name="Mozaffari S.V."/>
            <person name="Suzuki Y."/>
            <person name="Haramoto Y."/>
            <person name="Yamamoto T.S."/>
            <person name="Takagi C."/>
            <person name="Heald R."/>
            <person name="Miller K."/>
            <person name="Haudenschild C."/>
            <person name="Kitzman J."/>
            <person name="Nakayama T."/>
            <person name="Izutsu Y."/>
            <person name="Robert J."/>
            <person name="Fortriede J."/>
            <person name="Burns K."/>
            <person name="Lotay V."/>
            <person name="Karimi K."/>
            <person name="Yasuoka Y."/>
            <person name="Dichmann D.S."/>
            <person name="Flajnik M.F."/>
            <person name="Houston D.W."/>
            <person name="Shendure J."/>
            <person name="DuPasquier L."/>
            <person name="Vize P.D."/>
            <person name="Zorn A.M."/>
            <person name="Ito M."/>
            <person name="Marcotte E.M."/>
            <person name="Wallingford J.B."/>
            <person name="Ito Y."/>
            <person name="Asashima M."/>
            <person name="Ueno N."/>
            <person name="Matsuda Y."/>
            <person name="Veenstra G.J."/>
            <person name="Fujiyama A."/>
            <person name="Harland R.M."/>
            <person name="Taira M."/>
            <person name="Rokhsar D.S."/>
        </authorList>
    </citation>
    <scope>NUCLEOTIDE SEQUENCE [LARGE SCALE GENOMIC DNA]</scope>
    <source>
        <strain evidence="2">J</strain>
    </source>
</reference>
<name>A0A974BVU1_XENLA</name>
<proteinExistence type="predicted"/>